<evidence type="ECO:0000256" key="1">
    <source>
        <dbReference type="ARBA" id="ARBA00022603"/>
    </source>
</evidence>
<dbReference type="InterPro" id="IPR004556">
    <property type="entry name" value="HemK-like"/>
</dbReference>
<dbReference type="GO" id="GO:0008168">
    <property type="term" value="F:methyltransferase activity"/>
    <property type="evidence" value="ECO:0007669"/>
    <property type="project" value="UniProtKB-KW"/>
</dbReference>
<feature type="non-terminal residue" evidence="5">
    <location>
        <position position="1"/>
    </location>
</feature>
<reference evidence="5" key="1">
    <citation type="submission" date="2023-06" db="EMBL/GenBank/DDBJ databases">
        <title>Uncultivated large filamentous bacteria from sulfidic sediments reveal new species and different genomic features in energy metabolism and defense.</title>
        <authorList>
            <person name="Fonseca A."/>
        </authorList>
    </citation>
    <scope>NUCLEOTIDE SEQUENCE</scope>
    <source>
        <strain evidence="5">HSG4</strain>
    </source>
</reference>
<dbReference type="InterPro" id="IPR007848">
    <property type="entry name" value="Small_mtfrase_dom"/>
</dbReference>
<evidence type="ECO:0000259" key="4">
    <source>
        <dbReference type="Pfam" id="PF05175"/>
    </source>
</evidence>
<keyword evidence="5" id="KW-0689">Ribosomal protein</keyword>
<dbReference type="NCBIfam" id="TIGR00536">
    <property type="entry name" value="hemK_fam"/>
    <property type="match status" value="1"/>
</dbReference>
<dbReference type="Proteomes" id="UP001171945">
    <property type="component" value="Unassembled WGS sequence"/>
</dbReference>
<gene>
    <name evidence="5" type="primary">prmB</name>
    <name evidence="5" type="ORF">QUF54_07645</name>
</gene>
<dbReference type="EMBL" id="JAUCGM010000509">
    <property type="protein sequence ID" value="MDM8563211.1"/>
    <property type="molecule type" value="Genomic_DNA"/>
</dbReference>
<comment type="caution">
    <text evidence="5">The sequence shown here is derived from an EMBL/GenBank/DDBJ whole genome shotgun (WGS) entry which is preliminary data.</text>
</comment>
<dbReference type="EC" id="2.1.1.298" evidence="5"/>
<keyword evidence="3" id="KW-0949">S-adenosyl-L-methionine</keyword>
<proteinExistence type="predicted"/>
<evidence type="ECO:0000256" key="2">
    <source>
        <dbReference type="ARBA" id="ARBA00022679"/>
    </source>
</evidence>
<dbReference type="Pfam" id="PF05175">
    <property type="entry name" value="MTS"/>
    <property type="match status" value="1"/>
</dbReference>
<protein>
    <submittedName>
        <fullName evidence="5">50S ribosomal protein L3 N(5)-glutamine methyltransferase</fullName>
        <ecNumber evidence="5">2.1.1.298</ecNumber>
    </submittedName>
</protein>
<dbReference type="GO" id="GO:0005840">
    <property type="term" value="C:ribosome"/>
    <property type="evidence" value="ECO:0007669"/>
    <property type="project" value="UniProtKB-KW"/>
</dbReference>
<dbReference type="Gene3D" id="3.40.50.150">
    <property type="entry name" value="Vaccinia Virus protein VP39"/>
    <property type="match status" value="1"/>
</dbReference>
<keyword evidence="2 5" id="KW-0808">Transferase</keyword>
<sequence length="171" mass="18761">DLCTGSGCIAIACAMLAFPHAIIDAVDLSNDALDVAQKNIKHYGLEQRVHAFHSDLFSALAGKKYDLILCNPPYVDAQELRNMPAEYHHEPKIGLEAGTDGLFFVKKILRQAAEHLTDKGTLIAEVGVSQTSLIEEYPTVPFLWLNFQQGGTGVFLLTAEQLRNYASESIT</sequence>
<keyword evidence="6" id="KW-1185">Reference proteome</keyword>
<feature type="domain" description="Methyltransferase small" evidence="4">
    <location>
        <begin position="1"/>
        <end position="80"/>
    </location>
</feature>
<dbReference type="InterPro" id="IPR002052">
    <property type="entry name" value="DNA_methylase_N6_adenine_CS"/>
</dbReference>
<organism evidence="5 6">
    <name type="scientific">Candidatus Marithioploca araucensis</name>
    <dbReference type="NCBI Taxonomy" id="70273"/>
    <lineage>
        <taxon>Bacteria</taxon>
        <taxon>Pseudomonadati</taxon>
        <taxon>Pseudomonadota</taxon>
        <taxon>Gammaproteobacteria</taxon>
        <taxon>Thiotrichales</taxon>
        <taxon>Thiotrichaceae</taxon>
        <taxon>Candidatus Marithioploca</taxon>
    </lineage>
</organism>
<dbReference type="PROSITE" id="PS00092">
    <property type="entry name" value="N6_MTASE"/>
    <property type="match status" value="1"/>
</dbReference>
<dbReference type="NCBIfam" id="TIGR03533">
    <property type="entry name" value="L3_gln_methyl"/>
    <property type="match status" value="1"/>
</dbReference>
<keyword evidence="5" id="KW-0687">Ribonucleoprotein</keyword>
<dbReference type="GO" id="GO:0032259">
    <property type="term" value="P:methylation"/>
    <property type="evidence" value="ECO:0007669"/>
    <property type="project" value="UniProtKB-KW"/>
</dbReference>
<evidence type="ECO:0000313" key="5">
    <source>
        <dbReference type="EMBL" id="MDM8563211.1"/>
    </source>
</evidence>
<dbReference type="CDD" id="cd02440">
    <property type="entry name" value="AdoMet_MTases"/>
    <property type="match status" value="1"/>
</dbReference>
<dbReference type="InterPro" id="IPR029063">
    <property type="entry name" value="SAM-dependent_MTases_sf"/>
</dbReference>
<keyword evidence="1 5" id="KW-0489">Methyltransferase</keyword>
<dbReference type="PANTHER" id="PTHR47806:SF1">
    <property type="entry name" value="RIBOSOMAL PROTEIN UL3 GLUTAMINE METHYLTRANSFERASE"/>
    <property type="match status" value="1"/>
</dbReference>
<evidence type="ECO:0000256" key="3">
    <source>
        <dbReference type="ARBA" id="ARBA00022691"/>
    </source>
</evidence>
<name>A0ABT7VUH6_9GAMM</name>
<dbReference type="SUPFAM" id="SSF53335">
    <property type="entry name" value="S-adenosyl-L-methionine-dependent methyltransferases"/>
    <property type="match status" value="1"/>
</dbReference>
<dbReference type="InterPro" id="IPR017127">
    <property type="entry name" value="Ribosome_uL3_MTase"/>
</dbReference>
<accession>A0ABT7VUH6</accession>
<dbReference type="PANTHER" id="PTHR47806">
    <property type="entry name" value="50S RIBOSOMAL PROTEIN L3 GLUTAMINE METHYLTRANSFERASE"/>
    <property type="match status" value="1"/>
</dbReference>
<evidence type="ECO:0000313" key="6">
    <source>
        <dbReference type="Proteomes" id="UP001171945"/>
    </source>
</evidence>